<dbReference type="GO" id="GO:0005829">
    <property type="term" value="C:cytosol"/>
    <property type="evidence" value="ECO:0007669"/>
    <property type="project" value="TreeGrafter"/>
</dbReference>
<sequence length="1099" mass="117734">MGGILQNINTKLAQGGMNMQVPVPKADAPVASGFGGMLKRWGLGDGAAAAFGAPQPGVSAPQSQPTTGMVHSQTRTAGISTAKSSSPARAATSQSLTSQSTITPTSTSSLPLPCEDVPLKRVQFTVSSMCVTYPISNMYTPGSEDVTRKKVEREHRKKLSERRRKRWTLKELEALYRECCRTREELPLKKMRFVFQEAAEGHRQANGGEGAGRDGPLKTLDLSFLPLDRAAIDPLADLLSVDFGLTKLVLENCGLTDDGLKAILHGLLISGTLPNLSLAANKKIKYNGWRYVSGFIRRAQALRYLDLSENNITRPALELLVSSLVKSQSTLLELKAKASETKMADGASEAGRGKASIEAEEGELDEDGLPLMPGAPLLRNVAEDGVSLSSSIISLRLENCALKSPTTLEILANAVRFSTLKHISIRRNRIGQAGCLPLANLLKDYPDSYGATAVQGGNVISNPTGSNAQQDVNGVGLGSFRTVSPELPEGPIVVSSPAGGITSRKIPTAHRTASLQLDAEATVNRQSGSTFDPQRRTTSNAYNVPEVTLLQAKKAKQLLAEAPRMGSLLTLDLKSNDIRGGVVNLAQALKKNRTLKVLNLSDNNLDVAGLVSIADALKYNPILETLDVSRNPCSGPSIQGITTLRTAFTLNSNLKRLFLNDTDLPPEGAIALAEFLPEAKSLIHLDLTENFEIDIAGVMALSVSLKMNRSLRCLDINIPPNNRDFARLSQEILQSCVRNTEIAQQKANQRGLKQPIPAPIYKSVVAKAAAQEQGERQKAIAAAQQAAKAHRQDVDELVQSAAQCRDVLRTLLESETARLQPSEGFEPASDLPDVVEDLMRESLKIKGRLVRVIDGMEEGRLLERVLALNDDLESLTTHVGKLYKLVQPLAQGRQDPLSVSIKEPQSNDLLKTPAIDATLSSPTFSIGSDDEDDADPTKSGAPHADTDEPRALREQVIELKINTGAASKARSDGDGLSPVEQKAKGFLSEEGELFRKAKALSIDDNTEDVEEHGVQEEGAPAARAGRSGREDDLLAPPKHGRSRSGSSSSTSSVGASVDAGPSVSGEDLRAELLGVDIPKSHSRASSDDSTSKPEATEQN</sequence>
<dbReference type="GO" id="GO:0031267">
    <property type="term" value="F:small GTPase binding"/>
    <property type="evidence" value="ECO:0007669"/>
    <property type="project" value="TreeGrafter"/>
</dbReference>
<proteinExistence type="predicted"/>
<keyword evidence="1" id="KW-0343">GTPase activation</keyword>
<evidence type="ECO:0000256" key="3">
    <source>
        <dbReference type="ARBA" id="ARBA00022737"/>
    </source>
</evidence>
<dbReference type="GO" id="GO:0005096">
    <property type="term" value="F:GTPase activator activity"/>
    <property type="evidence" value="ECO:0007669"/>
    <property type="project" value="UniProtKB-KW"/>
</dbReference>
<feature type="compositionally biased region" description="Polar residues" evidence="4">
    <location>
        <begin position="60"/>
        <end position="87"/>
    </location>
</feature>
<dbReference type="SUPFAM" id="SSF52047">
    <property type="entry name" value="RNI-like"/>
    <property type="match status" value="1"/>
</dbReference>
<keyword evidence="2" id="KW-0433">Leucine-rich repeat</keyword>
<dbReference type="HOGENOM" id="CLU_003808_0_0_1"/>
<dbReference type="SMART" id="SM00368">
    <property type="entry name" value="LRR_RI"/>
    <property type="match status" value="7"/>
</dbReference>
<feature type="compositionally biased region" description="Low complexity" evidence="4">
    <location>
        <begin position="1016"/>
        <end position="1025"/>
    </location>
</feature>
<dbReference type="GO" id="GO:0005634">
    <property type="term" value="C:nucleus"/>
    <property type="evidence" value="ECO:0007669"/>
    <property type="project" value="TreeGrafter"/>
</dbReference>
<dbReference type="InterPro" id="IPR027038">
    <property type="entry name" value="RanGap"/>
</dbReference>
<organism evidence="5 6">
    <name type="scientific">Tilletiaria anomala (strain ATCC 24038 / CBS 436.72 / UBC 951)</name>
    <dbReference type="NCBI Taxonomy" id="1037660"/>
    <lineage>
        <taxon>Eukaryota</taxon>
        <taxon>Fungi</taxon>
        <taxon>Dikarya</taxon>
        <taxon>Basidiomycota</taxon>
        <taxon>Ustilaginomycotina</taxon>
        <taxon>Exobasidiomycetes</taxon>
        <taxon>Georgefischeriales</taxon>
        <taxon>Tilletiariaceae</taxon>
        <taxon>Tilletiaria</taxon>
    </lineage>
</organism>
<comment type="caution">
    <text evidence="5">The sequence shown here is derived from an EMBL/GenBank/DDBJ whole genome shotgun (WGS) entry which is preliminary data.</text>
</comment>
<keyword evidence="6" id="KW-1185">Reference proteome</keyword>
<feature type="compositionally biased region" description="Low complexity" evidence="4">
    <location>
        <begin position="92"/>
        <end position="112"/>
    </location>
</feature>
<accession>A0A066V8C3</accession>
<evidence type="ECO:0000313" key="6">
    <source>
        <dbReference type="Proteomes" id="UP000027361"/>
    </source>
</evidence>
<dbReference type="PANTHER" id="PTHR24113:SF12">
    <property type="entry name" value="RAN GTPASE-ACTIVATING PROTEIN 1"/>
    <property type="match status" value="1"/>
</dbReference>
<feature type="region of interest" description="Disordered" evidence="4">
    <location>
        <begin position="920"/>
        <end position="950"/>
    </location>
</feature>
<dbReference type="OrthoDB" id="120976at2759"/>
<evidence type="ECO:0000256" key="4">
    <source>
        <dbReference type="SAM" id="MobiDB-lite"/>
    </source>
</evidence>
<dbReference type="InParanoid" id="A0A066V8C3"/>
<reference evidence="5 6" key="1">
    <citation type="submission" date="2014-05" db="EMBL/GenBank/DDBJ databases">
        <title>Draft genome sequence of a rare smut relative, Tilletiaria anomala UBC 951.</title>
        <authorList>
            <consortium name="DOE Joint Genome Institute"/>
            <person name="Toome M."/>
            <person name="Kuo A."/>
            <person name="Henrissat B."/>
            <person name="Lipzen A."/>
            <person name="Tritt A."/>
            <person name="Yoshinaga Y."/>
            <person name="Zane M."/>
            <person name="Barry K."/>
            <person name="Grigoriev I.V."/>
            <person name="Spatafora J.W."/>
            <person name="Aimea M.C."/>
        </authorList>
    </citation>
    <scope>NUCLEOTIDE SEQUENCE [LARGE SCALE GENOMIC DNA]</scope>
    <source>
        <strain evidence="5 6">UBC 951</strain>
    </source>
</reference>
<evidence type="ECO:0000256" key="2">
    <source>
        <dbReference type="ARBA" id="ARBA00022614"/>
    </source>
</evidence>
<dbReference type="PANTHER" id="PTHR24113">
    <property type="entry name" value="RAN GTPASE-ACTIVATING PROTEIN 1"/>
    <property type="match status" value="1"/>
</dbReference>
<keyword evidence="3" id="KW-0677">Repeat</keyword>
<feature type="region of interest" description="Disordered" evidence="4">
    <location>
        <begin position="53"/>
        <end position="112"/>
    </location>
</feature>
<dbReference type="Pfam" id="PF13516">
    <property type="entry name" value="LRR_6"/>
    <property type="match status" value="2"/>
</dbReference>
<protein>
    <submittedName>
        <fullName evidence="5">RNI-like protein</fullName>
    </submittedName>
</protein>
<dbReference type="InterPro" id="IPR001611">
    <property type="entry name" value="Leu-rich_rpt"/>
</dbReference>
<dbReference type="EMBL" id="JMSN01000165">
    <property type="protein sequence ID" value="KDN36543.1"/>
    <property type="molecule type" value="Genomic_DNA"/>
</dbReference>
<gene>
    <name evidence="5" type="ORF">K437DRAFT_229688</name>
</gene>
<dbReference type="AlphaFoldDB" id="A0A066V8C3"/>
<dbReference type="Proteomes" id="UP000027361">
    <property type="component" value="Unassembled WGS sequence"/>
</dbReference>
<dbReference type="PROSITE" id="PS51450">
    <property type="entry name" value="LRR"/>
    <property type="match status" value="1"/>
</dbReference>
<dbReference type="GO" id="GO:0006913">
    <property type="term" value="P:nucleocytoplasmic transport"/>
    <property type="evidence" value="ECO:0007669"/>
    <property type="project" value="TreeGrafter"/>
</dbReference>
<dbReference type="GO" id="GO:0048471">
    <property type="term" value="C:perinuclear region of cytoplasm"/>
    <property type="evidence" value="ECO:0007669"/>
    <property type="project" value="TreeGrafter"/>
</dbReference>
<evidence type="ECO:0000256" key="1">
    <source>
        <dbReference type="ARBA" id="ARBA00022468"/>
    </source>
</evidence>
<dbReference type="RefSeq" id="XP_013240081.1">
    <property type="nucleotide sequence ID" value="XM_013384627.1"/>
</dbReference>
<dbReference type="Gene3D" id="3.80.10.10">
    <property type="entry name" value="Ribonuclease Inhibitor"/>
    <property type="match status" value="3"/>
</dbReference>
<feature type="region of interest" description="Disordered" evidence="4">
    <location>
        <begin position="963"/>
        <end position="1099"/>
    </location>
</feature>
<evidence type="ECO:0000313" key="5">
    <source>
        <dbReference type="EMBL" id="KDN36543.1"/>
    </source>
</evidence>
<name>A0A066V8C3_TILAU</name>
<dbReference type="GeneID" id="25262709"/>
<feature type="compositionally biased region" description="Low complexity" evidence="4">
    <location>
        <begin position="1043"/>
        <end position="1060"/>
    </location>
</feature>
<feature type="compositionally biased region" description="Basic and acidic residues" evidence="4">
    <location>
        <begin position="1084"/>
        <end position="1099"/>
    </location>
</feature>
<dbReference type="InterPro" id="IPR032675">
    <property type="entry name" value="LRR_dom_sf"/>
</dbReference>